<dbReference type="GO" id="GO:0042773">
    <property type="term" value="P:ATP synthesis coupled electron transport"/>
    <property type="evidence" value="ECO:0007669"/>
    <property type="project" value="TreeGrafter"/>
</dbReference>
<feature type="transmembrane region" description="Helical" evidence="18">
    <location>
        <begin position="12"/>
        <end position="32"/>
    </location>
</feature>
<feature type="compositionally biased region" description="Polar residues" evidence="17">
    <location>
        <begin position="295"/>
        <end position="308"/>
    </location>
</feature>
<organism evidence="21 22">
    <name type="scientific">Paenibacillus bovis</name>
    <dbReference type="NCBI Taxonomy" id="1616788"/>
    <lineage>
        <taxon>Bacteria</taxon>
        <taxon>Bacillati</taxon>
        <taxon>Bacillota</taxon>
        <taxon>Bacilli</taxon>
        <taxon>Bacillales</taxon>
        <taxon>Paenibacillaceae</taxon>
        <taxon>Paenibacillus</taxon>
    </lineage>
</organism>
<feature type="domain" description="Cytochrome oxidase subunit II copper A binding" evidence="19">
    <location>
        <begin position="134"/>
        <end position="246"/>
    </location>
</feature>
<dbReference type="GO" id="GO:0004129">
    <property type="term" value="F:cytochrome-c oxidase activity"/>
    <property type="evidence" value="ECO:0007669"/>
    <property type="project" value="UniProtKB-UniRule"/>
</dbReference>
<evidence type="ECO:0000259" key="19">
    <source>
        <dbReference type="PROSITE" id="PS50857"/>
    </source>
</evidence>
<reference evidence="22" key="1">
    <citation type="submission" date="2015-10" db="EMBL/GenBank/DDBJ databases">
        <title>Genome of Paenibacillus bovis sp. nov.</title>
        <authorList>
            <person name="Wu Z."/>
            <person name="Gao C."/>
            <person name="Liu Z."/>
            <person name="Zheng H."/>
        </authorList>
    </citation>
    <scope>NUCLEOTIDE SEQUENCE [LARGE SCALE GENOMIC DNA]</scope>
    <source>
        <strain evidence="22">BD3526</strain>
    </source>
</reference>
<evidence type="ECO:0000313" key="22">
    <source>
        <dbReference type="Proteomes" id="UP000078148"/>
    </source>
</evidence>
<evidence type="ECO:0000256" key="11">
    <source>
        <dbReference type="ARBA" id="ARBA00022989"/>
    </source>
</evidence>
<dbReference type="RefSeq" id="WP_017814265.1">
    <property type="nucleotide sequence ID" value="NZ_CP013023.1"/>
</dbReference>
<keyword evidence="6 16" id="KW-1003">Cell membrane</keyword>
<keyword evidence="14" id="KW-0564">Palmitate</keyword>
<evidence type="ECO:0000256" key="14">
    <source>
        <dbReference type="ARBA" id="ARBA00023139"/>
    </source>
</evidence>
<keyword evidence="11 18" id="KW-1133">Transmembrane helix</keyword>
<dbReference type="Pfam" id="PF00116">
    <property type="entry name" value="COX2"/>
    <property type="match status" value="1"/>
</dbReference>
<evidence type="ECO:0000256" key="15">
    <source>
        <dbReference type="ARBA" id="ARBA00023288"/>
    </source>
</evidence>
<dbReference type="NCBIfam" id="TIGR01432">
    <property type="entry name" value="QOXA"/>
    <property type="match status" value="1"/>
</dbReference>
<evidence type="ECO:0000256" key="13">
    <source>
        <dbReference type="ARBA" id="ARBA00023136"/>
    </source>
</evidence>
<dbReference type="Gene3D" id="1.10.287.90">
    <property type="match status" value="1"/>
</dbReference>
<evidence type="ECO:0000256" key="4">
    <source>
        <dbReference type="ARBA" id="ARBA00016131"/>
    </source>
</evidence>
<comment type="catalytic activity">
    <reaction evidence="1 16">
        <text>2 a quinol + O2 = 2 a quinone + 2 H2O</text>
        <dbReference type="Rhea" id="RHEA:55376"/>
        <dbReference type="ChEBI" id="CHEBI:15377"/>
        <dbReference type="ChEBI" id="CHEBI:15379"/>
        <dbReference type="ChEBI" id="CHEBI:24646"/>
        <dbReference type="ChEBI" id="CHEBI:132124"/>
    </reaction>
</comment>
<dbReference type="AlphaFoldDB" id="A0A172ZLM6"/>
<reference evidence="21 22" key="2">
    <citation type="journal article" date="2016" name="Int. J. Syst. Evol. Microbiol.">
        <title>Paenibacillus bovis sp. nov., isolated from raw yak (Bos grunniens) milk.</title>
        <authorList>
            <person name="Gao C."/>
            <person name="Han J."/>
            <person name="Liu Z."/>
            <person name="Xu X."/>
            <person name="Hang F."/>
            <person name="Wu Z."/>
        </authorList>
    </citation>
    <scope>NUCLEOTIDE SEQUENCE [LARGE SCALE GENOMIC DNA]</scope>
    <source>
        <strain evidence="21 22">BD3526</strain>
    </source>
</reference>
<dbReference type="GO" id="GO:0005507">
    <property type="term" value="F:copper ion binding"/>
    <property type="evidence" value="ECO:0007669"/>
    <property type="project" value="InterPro"/>
</dbReference>
<evidence type="ECO:0000256" key="7">
    <source>
        <dbReference type="ARBA" id="ARBA00022660"/>
    </source>
</evidence>
<dbReference type="GO" id="GO:0009486">
    <property type="term" value="F:cytochrome bo3 ubiquinol oxidase activity"/>
    <property type="evidence" value="ECO:0007669"/>
    <property type="project" value="InterPro"/>
</dbReference>
<evidence type="ECO:0000256" key="10">
    <source>
        <dbReference type="ARBA" id="ARBA00022982"/>
    </source>
</evidence>
<keyword evidence="22" id="KW-1185">Reference proteome</keyword>
<dbReference type="KEGG" id="pbv:AR543_21420"/>
<dbReference type="Proteomes" id="UP000078148">
    <property type="component" value="Chromosome"/>
</dbReference>
<comment type="similarity">
    <text evidence="3 16">Belongs to the cytochrome c oxidase subunit 2 family.</text>
</comment>
<keyword evidence="15" id="KW-0449">Lipoprotein</keyword>
<dbReference type="InterPro" id="IPR010514">
    <property type="entry name" value="COX_ARM"/>
</dbReference>
<keyword evidence="7 16" id="KW-0679">Respiratory chain</keyword>
<evidence type="ECO:0000256" key="17">
    <source>
        <dbReference type="SAM" id="MobiDB-lite"/>
    </source>
</evidence>
<dbReference type="GO" id="GO:0005886">
    <property type="term" value="C:plasma membrane"/>
    <property type="evidence" value="ECO:0007669"/>
    <property type="project" value="UniProtKB-SubCell"/>
</dbReference>
<name>A0A172ZLM6_9BACL</name>
<dbReference type="InterPro" id="IPR034227">
    <property type="entry name" value="CuRO_UO_II"/>
</dbReference>
<dbReference type="Gene3D" id="2.60.40.420">
    <property type="entry name" value="Cupredoxins - blue copper proteins"/>
    <property type="match status" value="1"/>
</dbReference>
<dbReference type="CDD" id="cd04212">
    <property type="entry name" value="CuRO_UO_II"/>
    <property type="match status" value="1"/>
</dbReference>
<feature type="compositionally biased region" description="Polar residues" evidence="17">
    <location>
        <begin position="316"/>
        <end position="326"/>
    </location>
</feature>
<evidence type="ECO:0000256" key="6">
    <source>
        <dbReference type="ARBA" id="ARBA00022475"/>
    </source>
</evidence>
<dbReference type="InterPro" id="IPR011759">
    <property type="entry name" value="Cyt_c_oxidase_su2_TM_dom"/>
</dbReference>
<dbReference type="InterPro" id="IPR002429">
    <property type="entry name" value="CcO_II-like_C"/>
</dbReference>
<comment type="subcellular location">
    <subcellularLocation>
        <location evidence="2">Cell membrane</location>
        <topology evidence="2">Multi-pass membrane protein</topology>
    </subcellularLocation>
</comment>
<protein>
    <recommendedName>
        <fullName evidence="4 16">Quinol oxidase subunit 2</fullName>
        <ecNumber evidence="16">1.10.3.-</ecNumber>
    </recommendedName>
</protein>
<evidence type="ECO:0000256" key="8">
    <source>
        <dbReference type="ARBA" id="ARBA00022692"/>
    </source>
</evidence>
<evidence type="ECO:0000256" key="18">
    <source>
        <dbReference type="SAM" id="Phobius"/>
    </source>
</evidence>
<keyword evidence="12 16" id="KW-0560">Oxidoreductase</keyword>
<evidence type="ECO:0000256" key="2">
    <source>
        <dbReference type="ARBA" id="ARBA00004651"/>
    </source>
</evidence>
<keyword evidence="10 16" id="KW-0249">Electron transport</keyword>
<feature type="transmembrane region" description="Helical" evidence="18">
    <location>
        <begin position="97"/>
        <end position="122"/>
    </location>
</feature>
<evidence type="ECO:0000259" key="20">
    <source>
        <dbReference type="PROSITE" id="PS50999"/>
    </source>
</evidence>
<proteinExistence type="inferred from homology"/>
<keyword evidence="5 16" id="KW-0813">Transport</keyword>
<keyword evidence="8 18" id="KW-0812">Transmembrane</keyword>
<dbReference type="SUPFAM" id="SSF81464">
    <property type="entry name" value="Cytochrome c oxidase subunit II-like, transmembrane region"/>
    <property type="match status" value="1"/>
</dbReference>
<dbReference type="PROSITE" id="PS50999">
    <property type="entry name" value="COX2_TM"/>
    <property type="match status" value="1"/>
</dbReference>
<evidence type="ECO:0000256" key="16">
    <source>
        <dbReference type="PIRNR" id="PIRNR000292"/>
    </source>
</evidence>
<gene>
    <name evidence="21" type="ORF">AR543_21420</name>
</gene>
<dbReference type="InterPro" id="IPR008972">
    <property type="entry name" value="Cupredoxin"/>
</dbReference>
<feature type="region of interest" description="Disordered" evidence="17">
    <location>
        <begin position="292"/>
        <end position="344"/>
    </location>
</feature>
<sequence length="344" mass="38309">MSKKPGSRLMKWVVLIVTVLSLALTVWALFAGTGNYFVLNPKGPIAEGQRDLIVISTILTAIVIVPTTIIAFIIVWRYRDKPGRKAKYDPDFSHNNLLETIWWGIPIVVIFILAVVTVRYTYALEPSVALKSEKKPVTIQVVSLDWKWVFFNPEENIATVNSVTIPEDTPIRFELTADAPMNSFWVPQLAGQIYTMSGMAMTLYMQADHPGTYFGSGANFSGEHFADMRFDVNAVSDADYRAWVEKIKSESKPMTMETYQSLAIPGTAEKQSFSSFPDNLFQQLVTKYLPGGLADTSNRATHTTPQTEINEKESEQGQSDMGTDTKSNNEHDGLGTDTQEGSNN</sequence>
<dbReference type="SUPFAM" id="SSF49503">
    <property type="entry name" value="Cupredoxins"/>
    <property type="match status" value="1"/>
</dbReference>
<comment type="function">
    <text evidence="16">Catalyzes quinol oxidation with the concomitant reduction of oxygen to water. Subunit II transfers the electrons from a quinol to the binuclear center of the catalytic subunit I.</text>
</comment>
<dbReference type="InterPro" id="IPR006333">
    <property type="entry name" value="Cyt_o_ubiquinol_oxidase_su2"/>
</dbReference>
<dbReference type="EMBL" id="CP013023">
    <property type="protein sequence ID" value="ANF98302.1"/>
    <property type="molecule type" value="Genomic_DNA"/>
</dbReference>
<dbReference type="Pfam" id="PF06481">
    <property type="entry name" value="COX_ARM"/>
    <property type="match status" value="1"/>
</dbReference>
<dbReference type="PANTHER" id="PTHR22888:SF18">
    <property type="entry name" value="CYTOCHROME BO(3) UBIQUINOL OXIDASE SUBUNIT 2"/>
    <property type="match status" value="1"/>
</dbReference>
<evidence type="ECO:0000256" key="3">
    <source>
        <dbReference type="ARBA" id="ARBA00007866"/>
    </source>
</evidence>
<evidence type="ECO:0000256" key="1">
    <source>
        <dbReference type="ARBA" id="ARBA00000725"/>
    </source>
</evidence>
<feature type="domain" description="Cytochrome oxidase subunit II transmembrane region profile" evidence="20">
    <location>
        <begin position="30"/>
        <end position="128"/>
    </location>
</feature>
<evidence type="ECO:0000256" key="5">
    <source>
        <dbReference type="ARBA" id="ARBA00022448"/>
    </source>
</evidence>
<dbReference type="InterPro" id="IPR045187">
    <property type="entry name" value="CcO_II"/>
</dbReference>
<evidence type="ECO:0000256" key="9">
    <source>
        <dbReference type="ARBA" id="ARBA00022729"/>
    </source>
</evidence>
<evidence type="ECO:0000313" key="21">
    <source>
        <dbReference type="EMBL" id="ANF98302.1"/>
    </source>
</evidence>
<accession>A0A172ZLM6</accession>
<dbReference type="InterPro" id="IPR036257">
    <property type="entry name" value="Cyt_c_oxidase_su2_TM_sf"/>
</dbReference>
<dbReference type="EC" id="1.10.3.-" evidence="16"/>
<keyword evidence="13 16" id="KW-0472">Membrane</keyword>
<dbReference type="PANTHER" id="PTHR22888">
    <property type="entry name" value="CYTOCHROME C OXIDASE, SUBUNIT II"/>
    <property type="match status" value="1"/>
</dbReference>
<dbReference type="OrthoDB" id="9783445at2"/>
<feature type="transmembrane region" description="Helical" evidence="18">
    <location>
        <begin position="52"/>
        <end position="76"/>
    </location>
</feature>
<keyword evidence="9" id="KW-0732">Signal</keyword>
<evidence type="ECO:0000256" key="12">
    <source>
        <dbReference type="ARBA" id="ARBA00023002"/>
    </source>
</evidence>
<dbReference type="PROSITE" id="PS50857">
    <property type="entry name" value="COX2_CUA"/>
    <property type="match status" value="1"/>
</dbReference>
<dbReference type="GO" id="GO:0016682">
    <property type="term" value="F:oxidoreductase activity, acting on diphenols and related substances as donors, oxygen as acceptor"/>
    <property type="evidence" value="ECO:0007669"/>
    <property type="project" value="InterPro"/>
</dbReference>
<dbReference type="STRING" id="1616788.AR543_21420"/>
<dbReference type="PIRSF" id="PIRSF000292">
    <property type="entry name" value="Ubi_od_II"/>
    <property type="match status" value="1"/>
</dbReference>
<dbReference type="InterPro" id="IPR006332">
    <property type="entry name" value="QoxA"/>
</dbReference>